<dbReference type="WBParaSite" id="SSLN_0000005101-mRNA-1">
    <property type="protein sequence ID" value="SSLN_0000005101-mRNA-1"/>
    <property type="gene ID" value="SSLN_0000005101"/>
</dbReference>
<protein>
    <recommendedName>
        <fullName evidence="3">F-actin-capping protein subunit alpha</fullName>
    </recommendedName>
</protein>
<dbReference type="GO" id="GO:0030863">
    <property type="term" value="C:cortical cytoskeleton"/>
    <property type="evidence" value="ECO:0007669"/>
    <property type="project" value="TreeGrafter"/>
</dbReference>
<comment type="subunit">
    <text evidence="3">Heterodimer of an alpha and a beta subunit.</text>
</comment>
<dbReference type="Gene3D" id="3.30.1140.60">
    <property type="entry name" value="F-actin capping protein, alpha subunit"/>
    <property type="match status" value="1"/>
</dbReference>
<dbReference type="GO" id="GO:0051015">
    <property type="term" value="F:actin filament binding"/>
    <property type="evidence" value="ECO:0007669"/>
    <property type="project" value="TreeGrafter"/>
</dbReference>
<dbReference type="InterPro" id="IPR037282">
    <property type="entry name" value="CapZ_alpha/beta"/>
</dbReference>
<keyword evidence="2 3" id="KW-0009">Actin-binding</keyword>
<reference evidence="4" key="1">
    <citation type="submission" date="2016-06" db="UniProtKB">
        <authorList>
            <consortium name="WormBaseParasite"/>
        </authorList>
    </citation>
    <scope>IDENTIFICATION</scope>
</reference>
<proteinExistence type="inferred from homology"/>
<accession>A0A183S754</accession>
<comment type="function">
    <text evidence="3">F-actin-capping proteins bind in a Ca(2+)-independent manner to the fast growing ends of actin filaments (barbed end) thereby blocking the exchange of subunits at these ends. Unlike other capping proteins (such as gelsolin and severin), these proteins do not sever actin filaments.</text>
</comment>
<dbReference type="GO" id="GO:0051016">
    <property type="term" value="P:barbed-end actin filament capping"/>
    <property type="evidence" value="ECO:0007669"/>
    <property type="project" value="UniProtKB-UniRule"/>
</dbReference>
<evidence type="ECO:0000256" key="3">
    <source>
        <dbReference type="RuleBase" id="RU365077"/>
    </source>
</evidence>
<dbReference type="GO" id="GO:0008290">
    <property type="term" value="C:F-actin capping protein complex"/>
    <property type="evidence" value="ECO:0007669"/>
    <property type="project" value="UniProtKB-UniRule"/>
</dbReference>
<comment type="similarity">
    <text evidence="3">Belongs to the F-actin-capping protein alpha subunit family.</text>
</comment>
<dbReference type="SUPFAM" id="SSF90096">
    <property type="entry name" value="Subunits of heterodimeric actin filament capping protein Capz"/>
    <property type="match status" value="1"/>
</dbReference>
<dbReference type="InterPro" id="IPR042489">
    <property type="entry name" value="CapZ_alpha_1"/>
</dbReference>
<dbReference type="GO" id="GO:0030036">
    <property type="term" value="P:actin cytoskeleton organization"/>
    <property type="evidence" value="ECO:0007669"/>
    <property type="project" value="TreeGrafter"/>
</dbReference>
<dbReference type="AlphaFoldDB" id="A0A183S754"/>
<dbReference type="PANTHER" id="PTHR10653">
    <property type="entry name" value="F-ACTIN-CAPPING PROTEIN SUBUNIT ALPHA"/>
    <property type="match status" value="1"/>
</dbReference>
<evidence type="ECO:0000256" key="1">
    <source>
        <dbReference type="ARBA" id="ARBA00022467"/>
    </source>
</evidence>
<dbReference type="Gene3D" id="3.90.1150.210">
    <property type="entry name" value="F-actin capping protein, beta subunit"/>
    <property type="match status" value="1"/>
</dbReference>
<dbReference type="InterPro" id="IPR002189">
    <property type="entry name" value="CapZ_alpha"/>
</dbReference>
<dbReference type="InterPro" id="IPR042276">
    <property type="entry name" value="CapZ_alpha/beta_2"/>
</dbReference>
<name>A0A183S754_SCHSO</name>
<dbReference type="PANTHER" id="PTHR10653:SF0">
    <property type="entry name" value="F-ACTIN-CAPPING PROTEIN SUBUNIT ALPHA"/>
    <property type="match status" value="1"/>
</dbReference>
<dbReference type="Pfam" id="PF01267">
    <property type="entry name" value="F-actin_cap_A"/>
    <property type="match status" value="1"/>
</dbReference>
<organism evidence="4">
    <name type="scientific">Schistocephalus solidus</name>
    <name type="common">Tapeworm</name>
    <dbReference type="NCBI Taxonomy" id="70667"/>
    <lineage>
        <taxon>Eukaryota</taxon>
        <taxon>Metazoa</taxon>
        <taxon>Spiralia</taxon>
        <taxon>Lophotrochozoa</taxon>
        <taxon>Platyhelminthes</taxon>
        <taxon>Cestoda</taxon>
        <taxon>Eucestoda</taxon>
        <taxon>Diphyllobothriidea</taxon>
        <taxon>Diphyllobothriidae</taxon>
        <taxon>Schistocephalus</taxon>
    </lineage>
</organism>
<evidence type="ECO:0000313" key="4">
    <source>
        <dbReference type="WBParaSite" id="SSLN_0000005101-mRNA-1"/>
    </source>
</evidence>
<evidence type="ECO:0000256" key="2">
    <source>
        <dbReference type="ARBA" id="ARBA00023203"/>
    </source>
</evidence>
<sequence length="119" mass="13275">LLQYAKEQTVQVTLPGCPVNTLITEQGDLRNGRFLCPRTHNSFNFDPLTFAVDDVSPLEPNDKEGGSIELEPWRLAIEDKLTAYVAEKFPTGAVSVFAPSSEKPSIYIFIEGNIRKQFS</sequence>
<keyword evidence="1 3" id="KW-0117">Actin capping</keyword>